<protein>
    <submittedName>
        <fullName evidence="3">Heterokaryon incompatibility protein-domain-containing protein</fullName>
    </submittedName>
</protein>
<dbReference type="Pfam" id="PF06985">
    <property type="entry name" value="HET"/>
    <property type="match status" value="1"/>
</dbReference>
<evidence type="ECO:0000259" key="2">
    <source>
        <dbReference type="Pfam" id="PF26640"/>
    </source>
</evidence>
<accession>A0AAJ0BGM9</accession>
<dbReference type="PANTHER" id="PTHR10622:SF10">
    <property type="entry name" value="HET DOMAIN-CONTAINING PROTEIN"/>
    <property type="match status" value="1"/>
</dbReference>
<dbReference type="AlphaFoldDB" id="A0AAJ0BGM9"/>
<gene>
    <name evidence="3" type="ORF">QBC47DRAFT_445674</name>
</gene>
<dbReference type="InterPro" id="IPR058525">
    <property type="entry name" value="DUF8212"/>
</dbReference>
<dbReference type="EMBL" id="MU839833">
    <property type="protein sequence ID" value="KAK1755526.1"/>
    <property type="molecule type" value="Genomic_DNA"/>
</dbReference>
<evidence type="ECO:0000313" key="4">
    <source>
        <dbReference type="Proteomes" id="UP001239445"/>
    </source>
</evidence>
<sequence length="317" mass="36337">MRLINTTTEKLEEFIDPKKFPKYAILSHRWLDEEVTCREYQEESTNLKTQHNKCKSLEKIRKACQLAKGRKHEYIWIDTCCIDKTSSAEISEAVNCMFAWYRAAEVCYAYMFDVRPGYNVADMLEAARMGELDGSTDESRRDSESISLLVSFHESDWFTRGWTLQELIVPVEVEFLANDWSPIGTRSQMAPIITKACGVDAYALTPGVDLNWVSVARKMYWASRRTTTREEDLAYCLLGLFDVNMPLLYGEGGPRAFLRLQEEIVRRSNDQSIFAWDHQSLDTTCRGPFAAHPSAFHVTGRHVSLSRKPGTNILATF</sequence>
<proteinExistence type="predicted"/>
<dbReference type="InterPro" id="IPR010730">
    <property type="entry name" value="HET"/>
</dbReference>
<dbReference type="Pfam" id="PF26640">
    <property type="entry name" value="DUF8212"/>
    <property type="match status" value="1"/>
</dbReference>
<feature type="domain" description="DUF8212" evidence="2">
    <location>
        <begin position="255"/>
        <end position="284"/>
    </location>
</feature>
<evidence type="ECO:0000313" key="3">
    <source>
        <dbReference type="EMBL" id="KAK1755526.1"/>
    </source>
</evidence>
<dbReference type="Proteomes" id="UP001239445">
    <property type="component" value="Unassembled WGS sequence"/>
</dbReference>
<evidence type="ECO:0000259" key="1">
    <source>
        <dbReference type="Pfam" id="PF06985"/>
    </source>
</evidence>
<reference evidence="3" key="1">
    <citation type="submission" date="2023-06" db="EMBL/GenBank/DDBJ databases">
        <title>Genome-scale phylogeny and comparative genomics of the fungal order Sordariales.</title>
        <authorList>
            <consortium name="Lawrence Berkeley National Laboratory"/>
            <person name="Hensen N."/>
            <person name="Bonometti L."/>
            <person name="Westerberg I."/>
            <person name="Brannstrom I.O."/>
            <person name="Guillou S."/>
            <person name="Cros-Aarteil S."/>
            <person name="Calhoun S."/>
            <person name="Haridas S."/>
            <person name="Kuo A."/>
            <person name="Mondo S."/>
            <person name="Pangilinan J."/>
            <person name="Riley R."/>
            <person name="Labutti K."/>
            <person name="Andreopoulos B."/>
            <person name="Lipzen A."/>
            <person name="Chen C."/>
            <person name="Yanf M."/>
            <person name="Daum C."/>
            <person name="Ng V."/>
            <person name="Clum A."/>
            <person name="Steindorff A."/>
            <person name="Ohm R."/>
            <person name="Martin F."/>
            <person name="Silar P."/>
            <person name="Natvig D."/>
            <person name="Lalanne C."/>
            <person name="Gautier V."/>
            <person name="Ament-Velasquez S.L."/>
            <person name="Kruys A."/>
            <person name="Hutchinson M.I."/>
            <person name="Powell A.J."/>
            <person name="Barry K."/>
            <person name="Miller A.N."/>
            <person name="Grigoriev I.V."/>
            <person name="Debuchy R."/>
            <person name="Gladieux P."/>
            <person name="Thoren M.H."/>
            <person name="Johannesson H."/>
        </authorList>
    </citation>
    <scope>NUCLEOTIDE SEQUENCE</scope>
    <source>
        <strain evidence="3">PSN4</strain>
    </source>
</reference>
<feature type="domain" description="Heterokaryon incompatibility" evidence="1">
    <location>
        <begin position="23"/>
        <end position="166"/>
    </location>
</feature>
<comment type="caution">
    <text evidence="3">The sequence shown here is derived from an EMBL/GenBank/DDBJ whole genome shotgun (WGS) entry which is preliminary data.</text>
</comment>
<organism evidence="3 4">
    <name type="scientific">Echria macrotheca</name>
    <dbReference type="NCBI Taxonomy" id="438768"/>
    <lineage>
        <taxon>Eukaryota</taxon>
        <taxon>Fungi</taxon>
        <taxon>Dikarya</taxon>
        <taxon>Ascomycota</taxon>
        <taxon>Pezizomycotina</taxon>
        <taxon>Sordariomycetes</taxon>
        <taxon>Sordariomycetidae</taxon>
        <taxon>Sordariales</taxon>
        <taxon>Schizotheciaceae</taxon>
        <taxon>Echria</taxon>
    </lineage>
</organism>
<dbReference type="PANTHER" id="PTHR10622">
    <property type="entry name" value="HET DOMAIN-CONTAINING PROTEIN"/>
    <property type="match status" value="1"/>
</dbReference>
<keyword evidence="4" id="KW-1185">Reference proteome</keyword>
<name>A0AAJ0BGM9_9PEZI</name>